<dbReference type="InterPro" id="IPR050053">
    <property type="entry name" value="ATPase_alpha/beta_chains"/>
</dbReference>
<evidence type="ECO:0000259" key="9">
    <source>
        <dbReference type="SMART" id="SM00382"/>
    </source>
</evidence>
<name>A0ABV8RCH6_9SPHN</name>
<keyword evidence="4" id="KW-0547">Nucleotide-binding</keyword>
<dbReference type="InterPro" id="IPR027417">
    <property type="entry name" value="P-loop_NTPase"/>
</dbReference>
<keyword evidence="6" id="KW-0653">Protein transport</keyword>
<dbReference type="InterPro" id="IPR040627">
    <property type="entry name" value="T3SS_ATPase_C"/>
</dbReference>
<dbReference type="InterPro" id="IPR003593">
    <property type="entry name" value="AAA+_ATPase"/>
</dbReference>
<dbReference type="Gene3D" id="3.40.50.12240">
    <property type="match status" value="1"/>
</dbReference>
<evidence type="ECO:0000313" key="10">
    <source>
        <dbReference type="EMBL" id="MFC4291069.1"/>
    </source>
</evidence>
<keyword evidence="7" id="KW-1278">Translocase</keyword>
<dbReference type="SMART" id="SM00382">
    <property type="entry name" value="AAA"/>
    <property type="match status" value="1"/>
</dbReference>
<feature type="domain" description="AAA+ ATPase" evidence="9">
    <location>
        <begin position="162"/>
        <end position="345"/>
    </location>
</feature>
<comment type="subcellular location">
    <subcellularLocation>
        <location evidence="1">Cytoplasm</location>
    </subcellularLocation>
</comment>
<protein>
    <submittedName>
        <fullName evidence="10">FliI/YscN family ATPase</fullName>
    </submittedName>
</protein>
<keyword evidence="2" id="KW-0813">Transport</keyword>
<dbReference type="InterPro" id="IPR000194">
    <property type="entry name" value="ATPase_F1/V1/A1_a/bsu_nucl-bd"/>
</dbReference>
<dbReference type="NCBIfam" id="TIGR01026">
    <property type="entry name" value="fliI_yscN"/>
    <property type="match status" value="1"/>
</dbReference>
<comment type="caution">
    <text evidence="10">The sequence shown here is derived from an EMBL/GenBank/DDBJ whole genome shotgun (WGS) entry which is preliminary data.</text>
</comment>
<dbReference type="InterPro" id="IPR005714">
    <property type="entry name" value="ATPase_T3SS_FliI/YscN"/>
</dbReference>
<evidence type="ECO:0000256" key="7">
    <source>
        <dbReference type="ARBA" id="ARBA00022967"/>
    </source>
</evidence>
<dbReference type="SUPFAM" id="SSF52540">
    <property type="entry name" value="P-loop containing nucleoside triphosphate hydrolases"/>
    <property type="match status" value="1"/>
</dbReference>
<gene>
    <name evidence="10" type="ORF">ACFOWX_01430</name>
</gene>
<dbReference type="EMBL" id="JBHSDH010000007">
    <property type="protein sequence ID" value="MFC4291069.1"/>
    <property type="molecule type" value="Genomic_DNA"/>
</dbReference>
<evidence type="ECO:0000256" key="8">
    <source>
        <dbReference type="ARBA" id="ARBA00034006"/>
    </source>
</evidence>
<reference evidence="11" key="1">
    <citation type="journal article" date="2019" name="Int. J. Syst. Evol. Microbiol.">
        <title>The Global Catalogue of Microorganisms (GCM) 10K type strain sequencing project: providing services to taxonomists for standard genome sequencing and annotation.</title>
        <authorList>
            <consortium name="The Broad Institute Genomics Platform"/>
            <consortium name="The Broad Institute Genome Sequencing Center for Infectious Disease"/>
            <person name="Wu L."/>
            <person name="Ma J."/>
        </authorList>
    </citation>
    <scope>NUCLEOTIDE SEQUENCE [LARGE SCALE GENOMIC DNA]</scope>
    <source>
        <strain evidence="11">CECT 8531</strain>
    </source>
</reference>
<dbReference type="PROSITE" id="PS00152">
    <property type="entry name" value="ATPASE_ALPHA_BETA"/>
    <property type="match status" value="1"/>
</dbReference>
<organism evidence="10 11">
    <name type="scientific">Sphingorhabdus arenilitoris</name>
    <dbReference type="NCBI Taxonomy" id="1490041"/>
    <lineage>
        <taxon>Bacteria</taxon>
        <taxon>Pseudomonadati</taxon>
        <taxon>Pseudomonadota</taxon>
        <taxon>Alphaproteobacteria</taxon>
        <taxon>Sphingomonadales</taxon>
        <taxon>Sphingomonadaceae</taxon>
        <taxon>Sphingorhabdus</taxon>
    </lineage>
</organism>
<dbReference type="Pfam" id="PF18269">
    <property type="entry name" value="T3SS_ATPase_C"/>
    <property type="match status" value="1"/>
</dbReference>
<dbReference type="PANTHER" id="PTHR15184">
    <property type="entry name" value="ATP SYNTHASE"/>
    <property type="match status" value="1"/>
</dbReference>
<keyword evidence="5" id="KW-0067">ATP-binding</keyword>
<dbReference type="Proteomes" id="UP001595887">
    <property type="component" value="Unassembled WGS sequence"/>
</dbReference>
<evidence type="ECO:0000256" key="1">
    <source>
        <dbReference type="ARBA" id="ARBA00004496"/>
    </source>
</evidence>
<sequence>MTERYMLQEAIINRIEKTTLVQHFGILQKIQSGWVEASGPNVPIGTICNIIPENGDAEMAVTAEVVKVDRDHIALVPFEDNSKLTVGARIYATALDAQVPVGDDFQGRAVDALAQAMDQRRLTPSDFVPLHPVLPSPMDRCSPRDILATGMRSIDGLLSLGVGQRIGVFAASGVGKTSLMTQLSKQIDCDHIIYCLIGERGREVEHLWQTELTEELRKKATIVAATSDKSAALRVRAVYQALALANYWRSNGRHVVLIIDSVTRLAMAMRETGLAAGEPPTVRAYTPGVFTAIPKIVESCGALKSGGAITAIMTILSETDDTEDPISEMMKSLLDGHIILSRKYAEKGHFPAIDICKSISRNMASVAEPNHMKNAREFLSHFALYDASQTMIDAGLYESGNNPDLDKAIKMRSAMISFLQQGQAEQCDIDDSLAKLQQIVRR</sequence>
<comment type="catalytic activity">
    <reaction evidence="8">
        <text>ATP + H2O + cellular proteinSide 1 = ADP + phosphate + cellular proteinSide 2.</text>
        <dbReference type="EC" id="7.4.2.8"/>
    </reaction>
</comment>
<evidence type="ECO:0000256" key="4">
    <source>
        <dbReference type="ARBA" id="ARBA00022741"/>
    </source>
</evidence>
<evidence type="ECO:0000256" key="5">
    <source>
        <dbReference type="ARBA" id="ARBA00022840"/>
    </source>
</evidence>
<dbReference type="RefSeq" id="WP_381420681.1">
    <property type="nucleotide sequence ID" value="NZ_JBHSDH010000007.1"/>
</dbReference>
<keyword evidence="3" id="KW-0963">Cytoplasm</keyword>
<evidence type="ECO:0000256" key="2">
    <source>
        <dbReference type="ARBA" id="ARBA00022448"/>
    </source>
</evidence>
<dbReference type="Pfam" id="PF00006">
    <property type="entry name" value="ATP-synt_ab"/>
    <property type="match status" value="1"/>
</dbReference>
<dbReference type="PANTHER" id="PTHR15184:SF9">
    <property type="entry name" value="SPI-1 TYPE 3 SECRETION SYSTEM ATPASE"/>
    <property type="match status" value="1"/>
</dbReference>
<evidence type="ECO:0000313" key="11">
    <source>
        <dbReference type="Proteomes" id="UP001595887"/>
    </source>
</evidence>
<keyword evidence="11" id="KW-1185">Reference proteome</keyword>
<evidence type="ECO:0000256" key="3">
    <source>
        <dbReference type="ARBA" id="ARBA00022490"/>
    </source>
</evidence>
<dbReference type="InterPro" id="IPR020003">
    <property type="entry name" value="ATPase_a/bsu_AS"/>
</dbReference>
<proteinExistence type="predicted"/>
<accession>A0ABV8RCH6</accession>
<evidence type="ECO:0000256" key="6">
    <source>
        <dbReference type="ARBA" id="ARBA00022927"/>
    </source>
</evidence>